<dbReference type="HOGENOM" id="CLU_1480963_0_0_0"/>
<keyword evidence="3" id="KW-1185">Reference proteome</keyword>
<evidence type="ECO:0008006" key="4">
    <source>
        <dbReference type="Google" id="ProtNLM"/>
    </source>
</evidence>
<feature type="transmembrane region" description="Helical" evidence="1">
    <location>
        <begin position="12"/>
        <end position="30"/>
    </location>
</feature>
<sequence length="182" mass="21172">MIQFRHMKLARWLFTVMAALQFCMAAYPLIFLLRNGMFFWTGMTSDPEVIITYLGLSALPAFSGLFLTVLALCTWVESWTLTPTTLRHSGLFRNRRIELDEVVKLRWWPINRVIIVYGSGTRIPIFIDAVPRPLRAELIEQLHRTVPEDRQTGWDFFERRAYQPLLNKLAQEHQAASTDSAE</sequence>
<evidence type="ECO:0000256" key="1">
    <source>
        <dbReference type="SAM" id="Phobius"/>
    </source>
</evidence>
<name>F0SNX0_RUBBR</name>
<keyword evidence="1" id="KW-0812">Transmembrane</keyword>
<feature type="transmembrane region" description="Helical" evidence="1">
    <location>
        <begin position="50"/>
        <end position="76"/>
    </location>
</feature>
<organism evidence="2 3">
    <name type="scientific">Rubinisphaera brasiliensis (strain ATCC 49424 / DSM 5305 / JCM 21570 / IAM 15109 / NBRC 103401 / IFAM 1448)</name>
    <name type="common">Planctomyces brasiliensis</name>
    <dbReference type="NCBI Taxonomy" id="756272"/>
    <lineage>
        <taxon>Bacteria</taxon>
        <taxon>Pseudomonadati</taxon>
        <taxon>Planctomycetota</taxon>
        <taxon>Planctomycetia</taxon>
        <taxon>Planctomycetales</taxon>
        <taxon>Planctomycetaceae</taxon>
        <taxon>Rubinisphaera</taxon>
    </lineage>
</organism>
<proteinExistence type="predicted"/>
<dbReference type="Proteomes" id="UP000006860">
    <property type="component" value="Chromosome"/>
</dbReference>
<dbReference type="AlphaFoldDB" id="F0SNX0"/>
<keyword evidence="1" id="KW-1133">Transmembrane helix</keyword>
<gene>
    <name evidence="2" type="ordered locus">Plabr_2445</name>
</gene>
<protein>
    <recommendedName>
        <fullName evidence="4">DUF304 domain-containing protein</fullName>
    </recommendedName>
</protein>
<keyword evidence="1" id="KW-0472">Membrane</keyword>
<dbReference type="OrthoDB" id="264351at2"/>
<dbReference type="RefSeq" id="WP_013628770.1">
    <property type="nucleotide sequence ID" value="NC_015174.1"/>
</dbReference>
<reference evidence="3" key="1">
    <citation type="submission" date="2011-02" db="EMBL/GenBank/DDBJ databases">
        <title>The complete genome of Planctomyces brasiliensis DSM 5305.</title>
        <authorList>
            <person name="Lucas S."/>
            <person name="Copeland A."/>
            <person name="Lapidus A."/>
            <person name="Bruce D."/>
            <person name="Goodwin L."/>
            <person name="Pitluck S."/>
            <person name="Kyrpides N."/>
            <person name="Mavromatis K."/>
            <person name="Pagani I."/>
            <person name="Ivanova N."/>
            <person name="Ovchinnikova G."/>
            <person name="Lu M."/>
            <person name="Detter J.C."/>
            <person name="Han C."/>
            <person name="Land M."/>
            <person name="Hauser L."/>
            <person name="Markowitz V."/>
            <person name="Cheng J.-F."/>
            <person name="Hugenholtz P."/>
            <person name="Woyke T."/>
            <person name="Wu D."/>
            <person name="Tindall B."/>
            <person name="Pomrenke H.G."/>
            <person name="Brambilla E."/>
            <person name="Klenk H.-P."/>
            <person name="Eisen J.A."/>
        </authorList>
    </citation>
    <scope>NUCLEOTIDE SEQUENCE [LARGE SCALE GENOMIC DNA]</scope>
    <source>
        <strain evidence="3">ATCC 49424 / DSM 5305 / JCM 21570 / NBRC 103401 / IFAM 1448</strain>
    </source>
</reference>
<accession>F0SNX0</accession>
<evidence type="ECO:0000313" key="2">
    <source>
        <dbReference type="EMBL" id="ADY60046.1"/>
    </source>
</evidence>
<evidence type="ECO:0000313" key="3">
    <source>
        <dbReference type="Proteomes" id="UP000006860"/>
    </source>
</evidence>
<dbReference type="KEGG" id="pbs:Plabr_2445"/>
<dbReference type="EMBL" id="CP002546">
    <property type="protein sequence ID" value="ADY60046.1"/>
    <property type="molecule type" value="Genomic_DNA"/>
</dbReference>